<evidence type="ECO:0000313" key="1">
    <source>
        <dbReference type="EMBL" id="KAJ4725911.1"/>
    </source>
</evidence>
<accession>A0ACC1YR43</accession>
<dbReference type="EMBL" id="CM051395">
    <property type="protein sequence ID" value="KAJ4725911.1"/>
    <property type="molecule type" value="Genomic_DNA"/>
</dbReference>
<protein>
    <submittedName>
        <fullName evidence="1">Ribonuclease P subunit p30</fullName>
    </submittedName>
</protein>
<dbReference type="Proteomes" id="UP001164539">
    <property type="component" value="Chromosome 2"/>
</dbReference>
<name>A0ACC1YR43_MELAZ</name>
<comment type="caution">
    <text evidence="1">The sequence shown here is derived from an EMBL/GenBank/DDBJ whole genome shotgun (WGS) entry which is preliminary data.</text>
</comment>
<organism evidence="1 2">
    <name type="scientific">Melia azedarach</name>
    <name type="common">Chinaberry tree</name>
    <dbReference type="NCBI Taxonomy" id="155640"/>
    <lineage>
        <taxon>Eukaryota</taxon>
        <taxon>Viridiplantae</taxon>
        <taxon>Streptophyta</taxon>
        <taxon>Embryophyta</taxon>
        <taxon>Tracheophyta</taxon>
        <taxon>Spermatophyta</taxon>
        <taxon>Magnoliopsida</taxon>
        <taxon>eudicotyledons</taxon>
        <taxon>Gunneridae</taxon>
        <taxon>Pentapetalae</taxon>
        <taxon>rosids</taxon>
        <taxon>malvids</taxon>
        <taxon>Sapindales</taxon>
        <taxon>Meliaceae</taxon>
        <taxon>Melia</taxon>
    </lineage>
</organism>
<keyword evidence="2" id="KW-1185">Reference proteome</keyword>
<proteinExistence type="predicted"/>
<gene>
    <name evidence="1" type="ORF">OWV82_004711</name>
</gene>
<sequence length="754" mass="83438">MGFFDLNIPYLEAPPSDTATHKATRVKIVIKAMELGYSGVAYNRTIKGVMSDRDRCSVTLLTLSALLKVAPSLSSSVNFHRDLLGVPLASPFRQYTRLTVCADTIAQCQVLNAGNPVLKSYDLVAVRPLNQSAFDHACEKAEVDIIYIDFSEKLSFRLKLPMIKAAIERGVYFEITYSDLVLNVQIRRQMITNAKLLVEWTQGKNLIFSSGAPSVNELRGPYDVANLSSLLGLSMERAKAAISKNCRNLISSALRKKHFHKETIRVEEISSGEPFDSNEPWSGNWLKWDLISSGDGDLQLDDMAKSFAASSKISKTVKTVDFAFAMDSMPSCGFQVKDLMSVAQSDDSCKNILSAAETIKVSVATNEVSENPSRLDILHETDLTSLENAPSDNRLSGCENDRELNLPTDCTEAVPNVDDGGPHPTITKEELKNSDVADKLFTVNQTERDDQNSQNCVSSCEVDLISSKGIIKCWAATRESELGAAHTAGSELEGDTRSNAFGFPACQNDESKSFKSSDAELRAENVAMVEIGMEIDTLDQEDTSVALDNMSLSVIEGEHFRESLEVVSDQNPHQGSHNEMDNKDDPSVANHETEVTMEEQRDGDQLSEPGDGKLIVQESCIEMMDKNDSLAVNHEAHEEVTVEEQRHGDQFRELGERVIPDKILFPDSSSELRVKDGSSYGNEEELEDVKREEQIHGAADSEINCPALVQCVSGKVRAKPRMPRRAILFPLKRLLNPLSFKKKACKFEHKIKKK</sequence>
<evidence type="ECO:0000313" key="2">
    <source>
        <dbReference type="Proteomes" id="UP001164539"/>
    </source>
</evidence>
<reference evidence="1 2" key="1">
    <citation type="journal article" date="2023" name="Science">
        <title>Complex scaffold remodeling in plant triterpene biosynthesis.</title>
        <authorList>
            <person name="De La Pena R."/>
            <person name="Hodgson H."/>
            <person name="Liu J.C."/>
            <person name="Stephenson M.J."/>
            <person name="Martin A.C."/>
            <person name="Owen C."/>
            <person name="Harkess A."/>
            <person name="Leebens-Mack J."/>
            <person name="Jimenez L.E."/>
            <person name="Osbourn A."/>
            <person name="Sattely E.S."/>
        </authorList>
    </citation>
    <scope>NUCLEOTIDE SEQUENCE [LARGE SCALE GENOMIC DNA]</scope>
    <source>
        <strain evidence="2">cv. JPN11</strain>
        <tissue evidence="1">Leaf</tissue>
    </source>
</reference>